<keyword evidence="4" id="KW-1185">Reference proteome</keyword>
<dbReference type="GO" id="GO:0008643">
    <property type="term" value="P:carbohydrate transport"/>
    <property type="evidence" value="ECO:0007669"/>
    <property type="project" value="InterPro"/>
</dbReference>
<dbReference type="InterPro" id="IPR052932">
    <property type="entry name" value="OprB_Porin"/>
</dbReference>
<dbReference type="InterPro" id="IPR038673">
    <property type="entry name" value="OprB_sf"/>
</dbReference>
<dbReference type="EMBL" id="CP036318">
    <property type="protein sequence ID" value="QDV54899.1"/>
    <property type="molecule type" value="Genomic_DNA"/>
</dbReference>
<proteinExistence type="inferred from homology"/>
<keyword evidence="2" id="KW-0732">Signal</keyword>
<evidence type="ECO:0000256" key="2">
    <source>
        <dbReference type="RuleBase" id="RU363072"/>
    </source>
</evidence>
<sequence length="422" mass="46225" precursor="true">MNHCLTLRITWKACLACLLVTSTARAGELAETYEAMQENGYSFTGNVTQFGFGVVGGGNDSLPDSLRYSGHGDYLLNVDASKFGLQDGLFFRLRAEHRFGEQLNPINTGSVMPPTIASHLPAETENLYITNLVVTQALSENFALFMGKFDTLEGDRNDFAHGRGISQFSNLALVTNPAAIVASPYSSLGAGFAILHDFEPLFVFTIMNPTDTTRTSGFDELFNDGVLLTAGLRVPTNFFGKRGHQSFTALYSTQFFSELVPDPRASLSAMSSNGAIKLSDEQEGTYAFLYNFDQYLYSDRQGRGFGLFGRVGVGDQSVNPLRLFLSAGIGGHNMLSRSRRNDSFGAGYYYLDATKDASLLDDIATATGQDFHDGQGLELYYNFNICSFMDLTFDYQLIDSVADSAVFEDPTSILGARLNIRL</sequence>
<name>A0A518IP75_9BACT</name>
<dbReference type="InterPro" id="IPR007049">
    <property type="entry name" value="Carb-sel_porin_OprB"/>
</dbReference>
<accession>A0A518IP75</accession>
<protein>
    <submittedName>
        <fullName evidence="3">Carbohydrate-selective porin, OprB family</fullName>
    </submittedName>
</protein>
<evidence type="ECO:0000313" key="4">
    <source>
        <dbReference type="Proteomes" id="UP000316770"/>
    </source>
</evidence>
<evidence type="ECO:0000313" key="3">
    <source>
        <dbReference type="EMBL" id="QDV54899.1"/>
    </source>
</evidence>
<dbReference type="GO" id="GO:0016020">
    <property type="term" value="C:membrane"/>
    <property type="evidence" value="ECO:0007669"/>
    <property type="project" value="InterPro"/>
</dbReference>
<dbReference type="RefSeq" id="WP_145282600.1">
    <property type="nucleotide sequence ID" value="NZ_CP036318.1"/>
</dbReference>
<comment type="similarity">
    <text evidence="1 2">Belongs to the OprB family.</text>
</comment>
<dbReference type="AlphaFoldDB" id="A0A518IP75"/>
<dbReference type="Pfam" id="PF04966">
    <property type="entry name" value="OprB"/>
    <property type="match status" value="1"/>
</dbReference>
<reference evidence="3 4" key="1">
    <citation type="submission" date="2019-02" db="EMBL/GenBank/DDBJ databases">
        <title>Deep-cultivation of Planctomycetes and their phenomic and genomic characterization uncovers novel biology.</title>
        <authorList>
            <person name="Wiegand S."/>
            <person name="Jogler M."/>
            <person name="Boedeker C."/>
            <person name="Pinto D."/>
            <person name="Vollmers J."/>
            <person name="Rivas-Marin E."/>
            <person name="Kohn T."/>
            <person name="Peeters S.H."/>
            <person name="Heuer A."/>
            <person name="Rast P."/>
            <person name="Oberbeckmann S."/>
            <person name="Bunk B."/>
            <person name="Jeske O."/>
            <person name="Meyerdierks A."/>
            <person name="Storesund J.E."/>
            <person name="Kallscheuer N."/>
            <person name="Luecker S."/>
            <person name="Lage O.M."/>
            <person name="Pohl T."/>
            <person name="Merkel B.J."/>
            <person name="Hornburger P."/>
            <person name="Mueller R.-W."/>
            <person name="Bruemmer F."/>
            <person name="Labrenz M."/>
            <person name="Spormann A.M."/>
            <person name="Op den Camp H."/>
            <person name="Overmann J."/>
            <person name="Amann R."/>
            <person name="Jetten M.S.M."/>
            <person name="Mascher T."/>
            <person name="Medema M.H."/>
            <person name="Devos D.P."/>
            <person name="Kaster A.-K."/>
            <person name="Ovreas L."/>
            <person name="Rohde M."/>
            <person name="Galperin M.Y."/>
            <person name="Jogler C."/>
        </authorList>
    </citation>
    <scope>NUCLEOTIDE SEQUENCE [LARGE SCALE GENOMIC DNA]</scope>
    <source>
        <strain evidence="3 4">Mal33</strain>
    </source>
</reference>
<dbReference type="PANTHER" id="PTHR37944">
    <property type="entry name" value="PORIN B"/>
    <property type="match status" value="1"/>
</dbReference>
<feature type="signal peptide" evidence="2">
    <location>
        <begin position="1"/>
        <end position="26"/>
    </location>
</feature>
<dbReference type="Gene3D" id="2.40.160.180">
    <property type="entry name" value="Carbohydrate-selective porin OprB"/>
    <property type="match status" value="1"/>
</dbReference>
<organism evidence="3 4">
    <name type="scientific">Rosistilla oblonga</name>
    <dbReference type="NCBI Taxonomy" id="2527990"/>
    <lineage>
        <taxon>Bacteria</taxon>
        <taxon>Pseudomonadati</taxon>
        <taxon>Planctomycetota</taxon>
        <taxon>Planctomycetia</taxon>
        <taxon>Pirellulales</taxon>
        <taxon>Pirellulaceae</taxon>
        <taxon>Rosistilla</taxon>
    </lineage>
</organism>
<dbReference type="GO" id="GO:0015288">
    <property type="term" value="F:porin activity"/>
    <property type="evidence" value="ECO:0007669"/>
    <property type="project" value="InterPro"/>
</dbReference>
<dbReference type="PANTHER" id="PTHR37944:SF1">
    <property type="entry name" value="PORIN B"/>
    <property type="match status" value="1"/>
</dbReference>
<evidence type="ECO:0000256" key="1">
    <source>
        <dbReference type="ARBA" id="ARBA00008769"/>
    </source>
</evidence>
<feature type="chain" id="PRO_5022248861" evidence="2">
    <location>
        <begin position="27"/>
        <end position="422"/>
    </location>
</feature>
<dbReference type="Proteomes" id="UP000316770">
    <property type="component" value="Chromosome"/>
</dbReference>
<gene>
    <name evidence="3" type="ORF">Mal33_08640</name>
</gene>